<dbReference type="AlphaFoldDB" id="A0A2G2WLL8"/>
<dbReference type="GO" id="GO:0016020">
    <property type="term" value="C:membrane"/>
    <property type="evidence" value="ECO:0007669"/>
    <property type="project" value="UniProtKB-SubCell"/>
</dbReference>
<dbReference type="InterPro" id="IPR002401">
    <property type="entry name" value="Cyt_P450_E_grp-I"/>
</dbReference>
<evidence type="ECO:0000256" key="10">
    <source>
        <dbReference type="ARBA" id="ARBA00023136"/>
    </source>
</evidence>
<dbReference type="GO" id="GO:0016131">
    <property type="term" value="P:brassinosteroid metabolic process"/>
    <property type="evidence" value="ECO:0007669"/>
    <property type="project" value="TreeGrafter"/>
</dbReference>
<dbReference type="PRINTS" id="PR00385">
    <property type="entry name" value="P450"/>
</dbReference>
<evidence type="ECO:0000256" key="7">
    <source>
        <dbReference type="ARBA" id="ARBA00023002"/>
    </source>
</evidence>
<keyword evidence="9 12" id="KW-0503">Monooxygenase</keyword>
<dbReference type="InterPro" id="IPR036396">
    <property type="entry name" value="Cyt_P450_sf"/>
</dbReference>
<accession>A0A2G2WLL8</accession>
<dbReference type="GO" id="GO:0010268">
    <property type="term" value="P:brassinosteroid homeostasis"/>
    <property type="evidence" value="ECO:0007669"/>
    <property type="project" value="TreeGrafter"/>
</dbReference>
<keyword evidence="10" id="KW-0472">Membrane</keyword>
<dbReference type="OrthoDB" id="1470350at2759"/>
<dbReference type="Gene3D" id="1.10.630.10">
    <property type="entry name" value="Cytochrome P450"/>
    <property type="match status" value="1"/>
</dbReference>
<evidence type="ECO:0000256" key="5">
    <source>
        <dbReference type="ARBA" id="ARBA00022723"/>
    </source>
</evidence>
<keyword evidence="14" id="KW-1185">Reference proteome</keyword>
<evidence type="ECO:0000256" key="9">
    <source>
        <dbReference type="ARBA" id="ARBA00023033"/>
    </source>
</evidence>
<dbReference type="PANTHER" id="PTHR24282:SF222">
    <property type="entry name" value="CYTOCHROME P450"/>
    <property type="match status" value="1"/>
</dbReference>
<proteinExistence type="inferred from homology"/>
<evidence type="ECO:0000256" key="2">
    <source>
        <dbReference type="ARBA" id="ARBA00010617"/>
    </source>
</evidence>
<dbReference type="GO" id="GO:0005506">
    <property type="term" value="F:iron ion binding"/>
    <property type="evidence" value="ECO:0007669"/>
    <property type="project" value="InterPro"/>
</dbReference>
<dbReference type="PANTHER" id="PTHR24282">
    <property type="entry name" value="CYTOCHROME P450 FAMILY MEMBER"/>
    <property type="match status" value="1"/>
</dbReference>
<dbReference type="GO" id="GO:0016705">
    <property type="term" value="F:oxidoreductase activity, acting on paired donors, with incorporation or reduction of molecular oxygen"/>
    <property type="evidence" value="ECO:0007669"/>
    <property type="project" value="InterPro"/>
</dbReference>
<reference evidence="13 14" key="1">
    <citation type="journal article" date="2017" name="Genome Biol.">
        <title>New reference genome sequences of hot pepper reveal the massive evolution of plant disease-resistance genes by retroduplication.</title>
        <authorList>
            <person name="Kim S."/>
            <person name="Park J."/>
            <person name="Yeom S.I."/>
            <person name="Kim Y.M."/>
            <person name="Seo E."/>
            <person name="Kim K.T."/>
            <person name="Kim M.S."/>
            <person name="Lee J.M."/>
            <person name="Cheong K."/>
            <person name="Shin H.S."/>
            <person name="Kim S.B."/>
            <person name="Han K."/>
            <person name="Lee J."/>
            <person name="Park M."/>
            <person name="Lee H.A."/>
            <person name="Lee H.Y."/>
            <person name="Lee Y."/>
            <person name="Oh S."/>
            <person name="Lee J.H."/>
            <person name="Choi E."/>
            <person name="Choi E."/>
            <person name="Lee S.E."/>
            <person name="Jeon J."/>
            <person name="Kim H."/>
            <person name="Choi G."/>
            <person name="Song H."/>
            <person name="Lee J."/>
            <person name="Lee S.C."/>
            <person name="Kwon J.K."/>
            <person name="Lee H.Y."/>
            <person name="Koo N."/>
            <person name="Hong Y."/>
            <person name="Kim R.W."/>
            <person name="Kang W.H."/>
            <person name="Huh J.H."/>
            <person name="Kang B.C."/>
            <person name="Yang T.J."/>
            <person name="Lee Y.H."/>
            <person name="Bennetzen J.L."/>
            <person name="Choi D."/>
        </authorList>
    </citation>
    <scope>NUCLEOTIDE SEQUENCE [LARGE SCALE GENOMIC DNA]</scope>
    <source>
        <strain evidence="14">cv. PBC81</strain>
    </source>
</reference>
<evidence type="ECO:0000256" key="4">
    <source>
        <dbReference type="ARBA" id="ARBA00022692"/>
    </source>
</evidence>
<sequence>EKWARHRKILTPAFYSANLKAKNMKDMLTKWSSKISNDDKVEIEVSNWFVRLLEDVIIHALFGRNYEEYGKFIFKLQAQQKVYATKAYEQISIPGYRFLPTKKNIIAWRLERDVRKTFMKLIEHRRKRLYCHDDHDIQTEDGPKDLLEVMIKTSSTNPNICSLSTGIINIDEIIDECKTIFFAAKYSTSNMLTWTTILLAMNPHWQELARDEVFKVCGARDAPSKDDIPKLSTLGMILNESLRLYPPVAAAIRQAKMDTKLGGLNLPKGTELLIPIIGIHHDATLWGEDVNEFNPARFAHGVAQAAKSPMAFMPFGLGARHCIGQNLAIIEAKVVMSMILMRFSFQLAPTYRHAPAIRLFLCPQHGAPIIFQKL</sequence>
<evidence type="ECO:0000313" key="13">
    <source>
        <dbReference type="EMBL" id="PHT46121.1"/>
    </source>
</evidence>
<evidence type="ECO:0000256" key="6">
    <source>
        <dbReference type="ARBA" id="ARBA00022989"/>
    </source>
</evidence>
<keyword evidence="8 11" id="KW-0408">Iron</keyword>
<name>A0A2G2WLL8_CAPBA</name>
<dbReference type="Pfam" id="PF00067">
    <property type="entry name" value="p450"/>
    <property type="match status" value="1"/>
</dbReference>
<dbReference type="Proteomes" id="UP000224567">
    <property type="component" value="Unassembled WGS sequence"/>
</dbReference>
<gene>
    <name evidence="13" type="ORF">CQW23_15279</name>
</gene>
<evidence type="ECO:0000256" key="8">
    <source>
        <dbReference type="ARBA" id="ARBA00023004"/>
    </source>
</evidence>
<keyword evidence="3 11" id="KW-0349">Heme</keyword>
<keyword evidence="4" id="KW-0812">Transmembrane</keyword>
<protein>
    <submittedName>
        <fullName evidence="13">CytochromeA6</fullName>
    </submittedName>
</protein>
<dbReference type="EMBL" id="MLFT02000006">
    <property type="protein sequence ID" value="PHT46121.1"/>
    <property type="molecule type" value="Genomic_DNA"/>
</dbReference>
<feature type="non-terminal residue" evidence="13">
    <location>
        <position position="1"/>
    </location>
</feature>
<evidence type="ECO:0000256" key="3">
    <source>
        <dbReference type="ARBA" id="ARBA00022617"/>
    </source>
</evidence>
<dbReference type="GO" id="GO:0004497">
    <property type="term" value="F:monooxygenase activity"/>
    <property type="evidence" value="ECO:0007669"/>
    <property type="project" value="UniProtKB-KW"/>
</dbReference>
<dbReference type="SUPFAM" id="SSF48264">
    <property type="entry name" value="Cytochrome P450"/>
    <property type="match status" value="1"/>
</dbReference>
<comment type="subcellular location">
    <subcellularLocation>
        <location evidence="1">Membrane</location>
    </subcellularLocation>
</comment>
<keyword evidence="5 11" id="KW-0479">Metal-binding</keyword>
<evidence type="ECO:0000256" key="1">
    <source>
        <dbReference type="ARBA" id="ARBA00004370"/>
    </source>
</evidence>
<evidence type="ECO:0000256" key="12">
    <source>
        <dbReference type="RuleBase" id="RU000461"/>
    </source>
</evidence>
<dbReference type="InterPro" id="IPR017972">
    <property type="entry name" value="Cyt_P450_CS"/>
</dbReference>
<dbReference type="InterPro" id="IPR050665">
    <property type="entry name" value="Cytochrome_P450_Monooxygen"/>
</dbReference>
<evidence type="ECO:0000313" key="14">
    <source>
        <dbReference type="Proteomes" id="UP000224567"/>
    </source>
</evidence>
<dbReference type="InterPro" id="IPR001128">
    <property type="entry name" value="Cyt_P450"/>
</dbReference>
<keyword evidence="6" id="KW-1133">Transmembrane helix</keyword>
<dbReference type="PROSITE" id="PS00086">
    <property type="entry name" value="CYTOCHROME_P450"/>
    <property type="match status" value="1"/>
</dbReference>
<dbReference type="STRING" id="33114.A0A2G2WLL8"/>
<organism evidence="13 14">
    <name type="scientific">Capsicum baccatum</name>
    <name type="common">Peruvian pepper</name>
    <dbReference type="NCBI Taxonomy" id="33114"/>
    <lineage>
        <taxon>Eukaryota</taxon>
        <taxon>Viridiplantae</taxon>
        <taxon>Streptophyta</taxon>
        <taxon>Embryophyta</taxon>
        <taxon>Tracheophyta</taxon>
        <taxon>Spermatophyta</taxon>
        <taxon>Magnoliopsida</taxon>
        <taxon>eudicotyledons</taxon>
        <taxon>Gunneridae</taxon>
        <taxon>Pentapetalae</taxon>
        <taxon>asterids</taxon>
        <taxon>lamiids</taxon>
        <taxon>Solanales</taxon>
        <taxon>Solanaceae</taxon>
        <taxon>Solanoideae</taxon>
        <taxon>Capsiceae</taxon>
        <taxon>Capsicum</taxon>
    </lineage>
</organism>
<comment type="similarity">
    <text evidence="2 12">Belongs to the cytochrome P450 family.</text>
</comment>
<keyword evidence="7 12" id="KW-0560">Oxidoreductase</keyword>
<comment type="cofactor">
    <cofactor evidence="11">
        <name>heme</name>
        <dbReference type="ChEBI" id="CHEBI:30413"/>
    </cofactor>
</comment>
<reference evidence="14" key="2">
    <citation type="journal article" date="2017" name="J. Anim. Genet.">
        <title>Multiple reference genome sequences of hot pepper reveal the massive evolution of plant disease resistance genes by retroduplication.</title>
        <authorList>
            <person name="Kim S."/>
            <person name="Park J."/>
            <person name="Yeom S.-I."/>
            <person name="Kim Y.-M."/>
            <person name="Seo E."/>
            <person name="Kim K.-T."/>
            <person name="Kim M.-S."/>
            <person name="Lee J.M."/>
            <person name="Cheong K."/>
            <person name="Shin H.-S."/>
            <person name="Kim S.-B."/>
            <person name="Han K."/>
            <person name="Lee J."/>
            <person name="Park M."/>
            <person name="Lee H.-A."/>
            <person name="Lee H.-Y."/>
            <person name="Lee Y."/>
            <person name="Oh S."/>
            <person name="Lee J.H."/>
            <person name="Choi E."/>
            <person name="Choi E."/>
            <person name="Lee S.E."/>
            <person name="Jeon J."/>
            <person name="Kim H."/>
            <person name="Choi G."/>
            <person name="Song H."/>
            <person name="Lee J."/>
            <person name="Lee S.-C."/>
            <person name="Kwon J.-K."/>
            <person name="Lee H.-Y."/>
            <person name="Koo N."/>
            <person name="Hong Y."/>
            <person name="Kim R.W."/>
            <person name="Kang W.-H."/>
            <person name="Huh J.H."/>
            <person name="Kang B.-C."/>
            <person name="Yang T.-J."/>
            <person name="Lee Y.-H."/>
            <person name="Bennetzen J.L."/>
            <person name="Choi D."/>
        </authorList>
    </citation>
    <scope>NUCLEOTIDE SEQUENCE [LARGE SCALE GENOMIC DNA]</scope>
    <source>
        <strain evidence="14">cv. PBC81</strain>
    </source>
</reference>
<dbReference type="PRINTS" id="PR00463">
    <property type="entry name" value="EP450I"/>
</dbReference>
<evidence type="ECO:0000256" key="11">
    <source>
        <dbReference type="PIRSR" id="PIRSR602401-1"/>
    </source>
</evidence>
<dbReference type="GO" id="GO:0020037">
    <property type="term" value="F:heme binding"/>
    <property type="evidence" value="ECO:0007669"/>
    <property type="project" value="InterPro"/>
</dbReference>
<comment type="caution">
    <text evidence="13">The sequence shown here is derived from an EMBL/GenBank/DDBJ whole genome shotgun (WGS) entry which is preliminary data.</text>
</comment>
<feature type="binding site" description="axial binding residue" evidence="11">
    <location>
        <position position="322"/>
    </location>
    <ligand>
        <name>heme</name>
        <dbReference type="ChEBI" id="CHEBI:30413"/>
    </ligand>
    <ligandPart>
        <name>Fe</name>
        <dbReference type="ChEBI" id="CHEBI:18248"/>
    </ligandPart>
</feature>